<gene>
    <name evidence="1" type="ORF">BDV98DRAFT_568407</name>
</gene>
<accession>A0A5C3QG49</accession>
<dbReference type="AlphaFoldDB" id="A0A5C3QG49"/>
<name>A0A5C3QG49_9AGAR</name>
<proteinExistence type="predicted"/>
<keyword evidence="2" id="KW-1185">Reference proteome</keyword>
<sequence>MKQTAEGSNEWEEEFRWRCAEELRVVQKQREAEIRQRLFDLGWQEGIEGYEANRIPMIHPPLGVTSKLVPGFGVARPRSFLVLRLNYSAAC</sequence>
<evidence type="ECO:0000313" key="1">
    <source>
        <dbReference type="EMBL" id="TFL01065.1"/>
    </source>
</evidence>
<evidence type="ECO:0000313" key="2">
    <source>
        <dbReference type="Proteomes" id="UP000305067"/>
    </source>
</evidence>
<dbReference type="Proteomes" id="UP000305067">
    <property type="component" value="Unassembled WGS sequence"/>
</dbReference>
<organism evidence="1 2">
    <name type="scientific">Pterulicium gracile</name>
    <dbReference type="NCBI Taxonomy" id="1884261"/>
    <lineage>
        <taxon>Eukaryota</taxon>
        <taxon>Fungi</taxon>
        <taxon>Dikarya</taxon>
        <taxon>Basidiomycota</taxon>
        <taxon>Agaricomycotina</taxon>
        <taxon>Agaricomycetes</taxon>
        <taxon>Agaricomycetidae</taxon>
        <taxon>Agaricales</taxon>
        <taxon>Pleurotineae</taxon>
        <taxon>Pterulaceae</taxon>
        <taxon>Pterulicium</taxon>
    </lineage>
</organism>
<dbReference type="EMBL" id="ML178826">
    <property type="protein sequence ID" value="TFL01065.1"/>
    <property type="molecule type" value="Genomic_DNA"/>
</dbReference>
<protein>
    <submittedName>
        <fullName evidence="1">Uncharacterized protein</fullName>
    </submittedName>
</protein>
<reference evidence="1 2" key="1">
    <citation type="journal article" date="2019" name="Nat. Ecol. Evol.">
        <title>Megaphylogeny resolves global patterns of mushroom evolution.</title>
        <authorList>
            <person name="Varga T."/>
            <person name="Krizsan K."/>
            <person name="Foldi C."/>
            <person name="Dima B."/>
            <person name="Sanchez-Garcia M."/>
            <person name="Sanchez-Ramirez S."/>
            <person name="Szollosi G.J."/>
            <person name="Szarkandi J.G."/>
            <person name="Papp V."/>
            <person name="Albert L."/>
            <person name="Andreopoulos W."/>
            <person name="Angelini C."/>
            <person name="Antonin V."/>
            <person name="Barry K.W."/>
            <person name="Bougher N.L."/>
            <person name="Buchanan P."/>
            <person name="Buyck B."/>
            <person name="Bense V."/>
            <person name="Catcheside P."/>
            <person name="Chovatia M."/>
            <person name="Cooper J."/>
            <person name="Damon W."/>
            <person name="Desjardin D."/>
            <person name="Finy P."/>
            <person name="Geml J."/>
            <person name="Haridas S."/>
            <person name="Hughes K."/>
            <person name="Justo A."/>
            <person name="Karasinski D."/>
            <person name="Kautmanova I."/>
            <person name="Kiss B."/>
            <person name="Kocsube S."/>
            <person name="Kotiranta H."/>
            <person name="LaButti K.M."/>
            <person name="Lechner B.E."/>
            <person name="Liimatainen K."/>
            <person name="Lipzen A."/>
            <person name="Lukacs Z."/>
            <person name="Mihaltcheva S."/>
            <person name="Morgado L.N."/>
            <person name="Niskanen T."/>
            <person name="Noordeloos M.E."/>
            <person name="Ohm R.A."/>
            <person name="Ortiz-Santana B."/>
            <person name="Ovrebo C."/>
            <person name="Racz N."/>
            <person name="Riley R."/>
            <person name="Savchenko A."/>
            <person name="Shiryaev A."/>
            <person name="Soop K."/>
            <person name="Spirin V."/>
            <person name="Szebenyi C."/>
            <person name="Tomsovsky M."/>
            <person name="Tulloss R.E."/>
            <person name="Uehling J."/>
            <person name="Grigoriev I.V."/>
            <person name="Vagvolgyi C."/>
            <person name="Papp T."/>
            <person name="Martin F.M."/>
            <person name="Miettinen O."/>
            <person name="Hibbett D.S."/>
            <person name="Nagy L.G."/>
        </authorList>
    </citation>
    <scope>NUCLEOTIDE SEQUENCE [LARGE SCALE GENOMIC DNA]</scope>
    <source>
        <strain evidence="1 2">CBS 309.79</strain>
    </source>
</reference>